<gene>
    <name evidence="2" type="ORF">BV898_01925</name>
</gene>
<feature type="compositionally biased region" description="Polar residues" evidence="1">
    <location>
        <begin position="10"/>
        <end position="31"/>
    </location>
</feature>
<reference evidence="3" key="1">
    <citation type="submission" date="2017-01" db="EMBL/GenBank/DDBJ databases">
        <title>Comparative genomics of anhydrobiosis in the tardigrade Hypsibius dujardini.</title>
        <authorList>
            <person name="Yoshida Y."/>
            <person name="Koutsovoulos G."/>
            <person name="Laetsch D."/>
            <person name="Stevens L."/>
            <person name="Kumar S."/>
            <person name="Horikawa D."/>
            <person name="Ishino K."/>
            <person name="Komine S."/>
            <person name="Tomita M."/>
            <person name="Blaxter M."/>
            <person name="Arakawa K."/>
        </authorList>
    </citation>
    <scope>NUCLEOTIDE SEQUENCE [LARGE SCALE GENOMIC DNA]</scope>
    <source>
        <strain evidence="3">Z151</strain>
    </source>
</reference>
<feature type="region of interest" description="Disordered" evidence="1">
    <location>
        <begin position="1"/>
        <end position="69"/>
    </location>
</feature>
<evidence type="ECO:0000313" key="2">
    <source>
        <dbReference type="EMBL" id="OQV24390.1"/>
    </source>
</evidence>
<dbReference type="EMBL" id="MTYJ01000007">
    <property type="protein sequence ID" value="OQV24390.1"/>
    <property type="molecule type" value="Genomic_DNA"/>
</dbReference>
<protein>
    <submittedName>
        <fullName evidence="2">Uncharacterized protein</fullName>
    </submittedName>
</protein>
<proteinExistence type="predicted"/>
<evidence type="ECO:0000256" key="1">
    <source>
        <dbReference type="SAM" id="MobiDB-lite"/>
    </source>
</evidence>
<dbReference type="Proteomes" id="UP000192578">
    <property type="component" value="Unassembled WGS sequence"/>
</dbReference>
<name>A0A1W0XAG2_HYPEX</name>
<feature type="compositionally biased region" description="Low complexity" evidence="1">
    <location>
        <begin position="32"/>
        <end position="58"/>
    </location>
</feature>
<organism evidence="2 3">
    <name type="scientific">Hypsibius exemplaris</name>
    <name type="common">Freshwater tardigrade</name>
    <dbReference type="NCBI Taxonomy" id="2072580"/>
    <lineage>
        <taxon>Eukaryota</taxon>
        <taxon>Metazoa</taxon>
        <taxon>Ecdysozoa</taxon>
        <taxon>Tardigrada</taxon>
        <taxon>Eutardigrada</taxon>
        <taxon>Parachela</taxon>
        <taxon>Hypsibioidea</taxon>
        <taxon>Hypsibiidae</taxon>
        <taxon>Hypsibius</taxon>
    </lineage>
</organism>
<dbReference type="AlphaFoldDB" id="A0A1W0XAG2"/>
<evidence type="ECO:0000313" key="3">
    <source>
        <dbReference type="Proteomes" id="UP000192578"/>
    </source>
</evidence>
<keyword evidence="3" id="KW-1185">Reference proteome</keyword>
<accession>A0A1W0XAG2</accession>
<comment type="caution">
    <text evidence="2">The sequence shown here is derived from an EMBL/GenBank/DDBJ whole genome shotgun (WGS) entry which is preliminary data.</text>
</comment>
<sequence>MYQHPELTAPNYQQQPKGHQHNGVQMSQQQFIEQLYQGQQQPIIQTMQPPQHQGQQQAPPLPPTEQAMVAQQSIGNALAQNQPVYQAVNLGHFSAHV</sequence>